<name>A0A8H3E1Z9_9AGAM</name>
<accession>A0A8H3E1Z9</accession>
<evidence type="ECO:0000313" key="1">
    <source>
        <dbReference type="EMBL" id="CAE7145364.1"/>
    </source>
</evidence>
<proteinExistence type="predicted"/>
<organism evidence="1 2">
    <name type="scientific">Rhizoctonia solani</name>
    <dbReference type="NCBI Taxonomy" id="456999"/>
    <lineage>
        <taxon>Eukaryota</taxon>
        <taxon>Fungi</taxon>
        <taxon>Dikarya</taxon>
        <taxon>Basidiomycota</taxon>
        <taxon>Agaricomycotina</taxon>
        <taxon>Agaricomycetes</taxon>
        <taxon>Cantharellales</taxon>
        <taxon>Ceratobasidiaceae</taxon>
        <taxon>Rhizoctonia</taxon>
    </lineage>
</organism>
<dbReference type="AlphaFoldDB" id="A0A8H3E1Z9"/>
<dbReference type="EMBL" id="CAJNJQ010001642">
    <property type="protein sequence ID" value="CAE7145364.1"/>
    <property type="molecule type" value="Genomic_DNA"/>
</dbReference>
<dbReference type="Proteomes" id="UP000663827">
    <property type="component" value="Unassembled WGS sequence"/>
</dbReference>
<reference evidence="1" key="1">
    <citation type="submission" date="2021-01" db="EMBL/GenBank/DDBJ databases">
        <authorList>
            <person name="Kaushik A."/>
        </authorList>
    </citation>
    <scope>NUCLEOTIDE SEQUENCE</scope>
    <source>
        <strain evidence="1">AG5</strain>
    </source>
</reference>
<protein>
    <submittedName>
        <fullName evidence="1">Uncharacterized protein</fullName>
    </submittedName>
</protein>
<evidence type="ECO:0000313" key="2">
    <source>
        <dbReference type="Proteomes" id="UP000663827"/>
    </source>
</evidence>
<comment type="caution">
    <text evidence="1">The sequence shown here is derived from an EMBL/GenBank/DDBJ whole genome shotgun (WGS) entry which is preliminary data.</text>
</comment>
<gene>
    <name evidence="1" type="ORF">RDB_LOCUS80405</name>
</gene>
<sequence length="310" mass="34279">MVALGPPWTFAGVAGVDSRDLEYHHDSSPSSYFVQDDWYPLRSVQEAGFFHRPMYFVHGDDAQYVLCWSLSNGDTKNYIWCIDWDLKCEPILKLYQEFLNDESSWLKTGQYLFYPQPGSRGVWKAALKPNNLFSPFYVQVKLYSGFQPDWFKFGNDILIADSILPAAIQSPIQAQTDSTYCAASDYNSSSPDLSCIDPAAMSFGHISTPSSGNSDTLSDASADVSGSDASEAEMVTWGPGRFFCTNEAGEVVLILPNHLGSREAVKAFVSDALSSGEIDGVRHVKCSLCKNKKAAKLWEIKPSNLEVSLV</sequence>
<dbReference type="OrthoDB" id="3168728at2759"/>